<protein>
    <recommendedName>
        <fullName evidence="3">MutS-like protein</fullName>
    </recommendedName>
</protein>
<evidence type="ECO:0008006" key="3">
    <source>
        <dbReference type="Google" id="ProtNLM"/>
    </source>
</evidence>
<dbReference type="EMBL" id="CALNXK010000308">
    <property type="protein sequence ID" value="CAH3181859.1"/>
    <property type="molecule type" value="Genomic_DNA"/>
</dbReference>
<reference evidence="1 2" key="1">
    <citation type="submission" date="2022-05" db="EMBL/GenBank/DDBJ databases">
        <authorList>
            <consortium name="Genoscope - CEA"/>
            <person name="William W."/>
        </authorList>
    </citation>
    <scope>NUCLEOTIDE SEQUENCE [LARGE SCALE GENOMIC DNA]</scope>
</reference>
<gene>
    <name evidence="1" type="ORF">PLOB_00025935</name>
</gene>
<dbReference type="Proteomes" id="UP001159405">
    <property type="component" value="Unassembled WGS sequence"/>
</dbReference>
<name>A0ABN8RUP4_9CNID</name>
<evidence type="ECO:0000313" key="1">
    <source>
        <dbReference type="EMBL" id="CAH3181859.1"/>
    </source>
</evidence>
<comment type="caution">
    <text evidence="1">The sequence shown here is derived from an EMBL/GenBank/DDBJ whole genome shotgun (WGS) entry which is preliminary data.</text>
</comment>
<sequence>MEIIPGISKRQIDDALRHADLRGPGKPSNAPEIIRVRLDATRTDHFLDFIYSSSLLQDVSYGTKSLKLDGGEKLLIPAAMRTLIPSRIIKQYQSYCESVTFEPYSERTLFRILEACSASKQVSLQGLDYIATEGAEAFDQLKSIVNVLQDNGNDVTWANSIKQTKLTRAAKRDVKITVPRFRSVIRIIETTLVHATMSMNYPVMNVHGLLV</sequence>
<evidence type="ECO:0000313" key="2">
    <source>
        <dbReference type="Proteomes" id="UP001159405"/>
    </source>
</evidence>
<accession>A0ABN8RUP4</accession>
<organism evidence="1 2">
    <name type="scientific">Porites lobata</name>
    <dbReference type="NCBI Taxonomy" id="104759"/>
    <lineage>
        <taxon>Eukaryota</taxon>
        <taxon>Metazoa</taxon>
        <taxon>Cnidaria</taxon>
        <taxon>Anthozoa</taxon>
        <taxon>Hexacorallia</taxon>
        <taxon>Scleractinia</taxon>
        <taxon>Fungiina</taxon>
        <taxon>Poritidae</taxon>
        <taxon>Porites</taxon>
    </lineage>
</organism>
<keyword evidence="2" id="KW-1185">Reference proteome</keyword>
<proteinExistence type="predicted"/>